<sequence length="299" mass="32771">MAANIWIALFFISFVTSDTGVLGHTVDTLGFLSQASKGVHESDGVTLRTGAPVSWRRGASEAHRERCEELEAPWLENTEQAAEEDGATLLQIRVRPLSSGPLHGSVFPGKSLYSFIRRVYRCCQEGRNCRSVKGIQGTGVELVFTKEMLSLSVSRVELHLQLSNPHRLDVLPIIPFMAKRNFPTSLTSVGDTLELRVDLLFLFHQLQEAAGSAGQGSSLVNRWQVRLFSKEDLPDEKPSFGVLQDIGGDMWGDGVVPTLPVLDLGLILGCSRAGAGIPCERGGVHLSHTPFMALYFRRS</sequence>
<evidence type="ECO:0000313" key="2">
    <source>
        <dbReference type="Ensembl" id="ENSNFUP00015016484.1"/>
    </source>
</evidence>
<reference evidence="2" key="3">
    <citation type="submission" date="2025-09" db="UniProtKB">
        <authorList>
            <consortium name="Ensembl"/>
        </authorList>
    </citation>
    <scope>IDENTIFICATION</scope>
</reference>
<dbReference type="Proteomes" id="UP000694548">
    <property type="component" value="Chromosome sgr18"/>
</dbReference>
<feature type="chain" id="PRO_5033981846" evidence="1">
    <location>
        <begin position="18"/>
        <end position="299"/>
    </location>
</feature>
<keyword evidence="3" id="KW-1185">Reference proteome</keyword>
<evidence type="ECO:0000313" key="3">
    <source>
        <dbReference type="Proteomes" id="UP000694548"/>
    </source>
</evidence>
<evidence type="ECO:0000256" key="1">
    <source>
        <dbReference type="SAM" id="SignalP"/>
    </source>
</evidence>
<reference evidence="2" key="2">
    <citation type="submission" date="2025-08" db="UniProtKB">
        <authorList>
            <consortium name="Ensembl"/>
        </authorList>
    </citation>
    <scope>IDENTIFICATION</scope>
</reference>
<keyword evidence="1" id="KW-0732">Signal</keyword>
<name>A0A8C6L8R9_NOTFU</name>
<dbReference type="AlphaFoldDB" id="A0A8C6L8R9"/>
<dbReference type="GeneTree" id="ENSGT00990000203785"/>
<accession>A0A8C6L8R9</accession>
<feature type="signal peptide" evidence="1">
    <location>
        <begin position="1"/>
        <end position="17"/>
    </location>
</feature>
<proteinExistence type="predicted"/>
<organism evidence="2 3">
    <name type="scientific">Nothobranchius furzeri</name>
    <name type="common">Turquoise killifish</name>
    <dbReference type="NCBI Taxonomy" id="105023"/>
    <lineage>
        <taxon>Eukaryota</taxon>
        <taxon>Metazoa</taxon>
        <taxon>Chordata</taxon>
        <taxon>Craniata</taxon>
        <taxon>Vertebrata</taxon>
        <taxon>Euteleostomi</taxon>
        <taxon>Actinopterygii</taxon>
        <taxon>Neopterygii</taxon>
        <taxon>Teleostei</taxon>
        <taxon>Neoteleostei</taxon>
        <taxon>Acanthomorphata</taxon>
        <taxon>Ovalentaria</taxon>
        <taxon>Atherinomorphae</taxon>
        <taxon>Cyprinodontiformes</taxon>
        <taxon>Nothobranchiidae</taxon>
        <taxon>Nothobranchius</taxon>
    </lineage>
</organism>
<dbReference type="Ensembl" id="ENSNFUT00015017261.1">
    <property type="protein sequence ID" value="ENSNFUP00015016484.1"/>
    <property type="gene ID" value="ENSNFUG00015007898.1"/>
</dbReference>
<reference evidence="2" key="1">
    <citation type="submission" date="2014-08" db="EMBL/GenBank/DDBJ databases">
        <authorList>
            <person name="Senf B."/>
            <person name="Petzold A."/>
            <person name="Downie B.R."/>
            <person name="Koch P."/>
            <person name="Platzer M."/>
        </authorList>
    </citation>
    <scope>NUCLEOTIDE SEQUENCE [LARGE SCALE GENOMIC DNA]</scope>
    <source>
        <strain evidence="2">GRZ</strain>
    </source>
</reference>
<protein>
    <submittedName>
        <fullName evidence="2">Uncharacterized protein</fullName>
    </submittedName>
</protein>